<dbReference type="InterPro" id="IPR036890">
    <property type="entry name" value="HATPase_C_sf"/>
</dbReference>
<dbReference type="CDD" id="cd00082">
    <property type="entry name" value="HisKA"/>
    <property type="match status" value="1"/>
</dbReference>
<evidence type="ECO:0000256" key="4">
    <source>
        <dbReference type="ARBA" id="ARBA00022679"/>
    </source>
</evidence>
<sequence>MALVILAAVVLLGFSIPHDLASRWPHYLAWVLVCVFSETLWLHTLSGEGTLSMAAVANLATAILWGRESAMWITAVSSLLAELVIQRKPWIRAAFNSAQIAITLWVASAAFAALGGPALGLEAAGAPHGALAALRLVLPMLGLFAGYLLVNRALVAVAVAWSTDRSYPAVLREDYFYAERLLDDAASFFMSPLMVISYIAVGYVGLALFYAPLRMILESTRRQTEIRNAQRQLIHRERMAAKGEMAAEIAHELRNLLAIISARAQMLVRDAGRKVFDNVPRHAEIVLEQAGHMEALASGLVEFSRAELSIERVNLNKLLERSVEFVRAQARFDGVEWDLRLADPLPELMADPGQLHQVFLNLFLNAADAMKEAGSPRKVIRVAGSSDERARVIRIDVSDTGPGIPPEIRARIFEPSFTTKKGGHGFGLSTSYRIITNHGGRIAAECPPAEGTTFHITLPQDRGGGST</sequence>
<protein>
    <recommendedName>
        <fullName evidence="2">histidine kinase</fullName>
        <ecNumber evidence="2">2.7.13.3</ecNumber>
    </recommendedName>
</protein>
<evidence type="ECO:0000259" key="10">
    <source>
        <dbReference type="PROSITE" id="PS50109"/>
    </source>
</evidence>
<keyword evidence="9" id="KW-0472">Membrane</keyword>
<name>A0A538SQ12_UNCEI</name>
<evidence type="ECO:0000256" key="5">
    <source>
        <dbReference type="ARBA" id="ARBA00022741"/>
    </source>
</evidence>
<feature type="transmembrane region" description="Helical" evidence="9">
    <location>
        <begin position="189"/>
        <end position="213"/>
    </location>
</feature>
<dbReference type="GO" id="GO:0005524">
    <property type="term" value="F:ATP binding"/>
    <property type="evidence" value="ECO:0007669"/>
    <property type="project" value="UniProtKB-KW"/>
</dbReference>
<keyword evidence="9" id="KW-0812">Transmembrane</keyword>
<dbReference type="GO" id="GO:0000155">
    <property type="term" value="F:phosphorelay sensor kinase activity"/>
    <property type="evidence" value="ECO:0007669"/>
    <property type="project" value="InterPro"/>
</dbReference>
<dbReference type="EMBL" id="VBOS01000298">
    <property type="protein sequence ID" value="TMQ53462.1"/>
    <property type="molecule type" value="Genomic_DNA"/>
</dbReference>
<comment type="catalytic activity">
    <reaction evidence="1">
        <text>ATP + protein L-histidine = ADP + protein N-phospho-L-histidine.</text>
        <dbReference type="EC" id="2.7.13.3"/>
    </reaction>
</comment>
<dbReference type="PANTHER" id="PTHR43065">
    <property type="entry name" value="SENSOR HISTIDINE KINASE"/>
    <property type="match status" value="1"/>
</dbReference>
<dbReference type="InterPro" id="IPR036097">
    <property type="entry name" value="HisK_dim/P_sf"/>
</dbReference>
<evidence type="ECO:0000256" key="3">
    <source>
        <dbReference type="ARBA" id="ARBA00022553"/>
    </source>
</evidence>
<dbReference type="Pfam" id="PF00512">
    <property type="entry name" value="HisKA"/>
    <property type="match status" value="1"/>
</dbReference>
<organism evidence="11 12">
    <name type="scientific">Eiseniibacteriota bacterium</name>
    <dbReference type="NCBI Taxonomy" id="2212470"/>
    <lineage>
        <taxon>Bacteria</taxon>
        <taxon>Candidatus Eiseniibacteriota</taxon>
    </lineage>
</organism>
<dbReference type="InterPro" id="IPR003661">
    <property type="entry name" value="HisK_dim/P_dom"/>
</dbReference>
<keyword evidence="5" id="KW-0547">Nucleotide-binding</keyword>
<dbReference type="EC" id="2.7.13.3" evidence="2"/>
<evidence type="ECO:0000313" key="12">
    <source>
        <dbReference type="Proteomes" id="UP000317716"/>
    </source>
</evidence>
<dbReference type="PANTHER" id="PTHR43065:SF10">
    <property type="entry name" value="PEROXIDE STRESS-ACTIVATED HISTIDINE KINASE MAK3"/>
    <property type="match status" value="1"/>
</dbReference>
<reference evidence="11 12" key="1">
    <citation type="journal article" date="2019" name="Nat. Microbiol.">
        <title>Mediterranean grassland soil C-N compound turnover is dependent on rainfall and depth, and is mediated by genomically divergent microorganisms.</title>
        <authorList>
            <person name="Diamond S."/>
            <person name="Andeer P.F."/>
            <person name="Li Z."/>
            <person name="Crits-Christoph A."/>
            <person name="Burstein D."/>
            <person name="Anantharaman K."/>
            <person name="Lane K.R."/>
            <person name="Thomas B.C."/>
            <person name="Pan C."/>
            <person name="Northen T.R."/>
            <person name="Banfield J.F."/>
        </authorList>
    </citation>
    <scope>NUCLEOTIDE SEQUENCE [LARGE SCALE GENOMIC DNA]</scope>
    <source>
        <strain evidence="11">WS_2</strain>
    </source>
</reference>
<dbReference type="SUPFAM" id="SSF55874">
    <property type="entry name" value="ATPase domain of HSP90 chaperone/DNA topoisomerase II/histidine kinase"/>
    <property type="match status" value="1"/>
</dbReference>
<dbReference type="PRINTS" id="PR00344">
    <property type="entry name" value="BCTRLSENSOR"/>
</dbReference>
<dbReference type="Gene3D" id="1.10.287.130">
    <property type="match status" value="1"/>
</dbReference>
<evidence type="ECO:0000256" key="1">
    <source>
        <dbReference type="ARBA" id="ARBA00000085"/>
    </source>
</evidence>
<evidence type="ECO:0000256" key="9">
    <source>
        <dbReference type="SAM" id="Phobius"/>
    </source>
</evidence>
<dbReference type="SMART" id="SM00388">
    <property type="entry name" value="HisKA"/>
    <property type="match status" value="1"/>
</dbReference>
<keyword evidence="4" id="KW-0808">Transferase</keyword>
<dbReference type="AlphaFoldDB" id="A0A538SQ12"/>
<keyword evidence="6" id="KW-0418">Kinase</keyword>
<evidence type="ECO:0000256" key="8">
    <source>
        <dbReference type="ARBA" id="ARBA00023012"/>
    </source>
</evidence>
<dbReference type="SUPFAM" id="SSF47384">
    <property type="entry name" value="Homodimeric domain of signal transducing histidine kinase"/>
    <property type="match status" value="1"/>
</dbReference>
<dbReference type="InterPro" id="IPR005467">
    <property type="entry name" value="His_kinase_dom"/>
</dbReference>
<evidence type="ECO:0000256" key="2">
    <source>
        <dbReference type="ARBA" id="ARBA00012438"/>
    </source>
</evidence>
<keyword evidence="3" id="KW-0597">Phosphoprotein</keyword>
<accession>A0A538SQ12</accession>
<dbReference type="Proteomes" id="UP000317716">
    <property type="component" value="Unassembled WGS sequence"/>
</dbReference>
<comment type="caution">
    <text evidence="11">The sequence shown here is derived from an EMBL/GenBank/DDBJ whole genome shotgun (WGS) entry which is preliminary data.</text>
</comment>
<evidence type="ECO:0000256" key="6">
    <source>
        <dbReference type="ARBA" id="ARBA00022777"/>
    </source>
</evidence>
<proteinExistence type="predicted"/>
<evidence type="ECO:0000313" key="11">
    <source>
        <dbReference type="EMBL" id="TMQ53462.1"/>
    </source>
</evidence>
<keyword evidence="8" id="KW-0902">Two-component regulatory system</keyword>
<feature type="transmembrane region" description="Helical" evidence="9">
    <location>
        <begin position="100"/>
        <end position="124"/>
    </location>
</feature>
<dbReference type="SMART" id="SM00387">
    <property type="entry name" value="HATPase_c"/>
    <property type="match status" value="1"/>
</dbReference>
<evidence type="ECO:0000256" key="7">
    <source>
        <dbReference type="ARBA" id="ARBA00022840"/>
    </source>
</evidence>
<dbReference type="Gene3D" id="3.30.565.10">
    <property type="entry name" value="Histidine kinase-like ATPase, C-terminal domain"/>
    <property type="match status" value="1"/>
</dbReference>
<dbReference type="PROSITE" id="PS50109">
    <property type="entry name" value="HIS_KIN"/>
    <property type="match status" value="1"/>
</dbReference>
<dbReference type="Pfam" id="PF02518">
    <property type="entry name" value="HATPase_c"/>
    <property type="match status" value="1"/>
</dbReference>
<dbReference type="InterPro" id="IPR003594">
    <property type="entry name" value="HATPase_dom"/>
</dbReference>
<keyword evidence="9" id="KW-1133">Transmembrane helix</keyword>
<feature type="transmembrane region" description="Helical" evidence="9">
    <location>
        <begin position="136"/>
        <end position="161"/>
    </location>
</feature>
<gene>
    <name evidence="11" type="ORF">E6K72_08420</name>
</gene>
<dbReference type="InterPro" id="IPR004358">
    <property type="entry name" value="Sig_transdc_His_kin-like_C"/>
</dbReference>
<keyword evidence="7" id="KW-0067">ATP-binding</keyword>
<feature type="domain" description="Histidine kinase" evidence="10">
    <location>
        <begin position="248"/>
        <end position="462"/>
    </location>
</feature>